<proteinExistence type="predicted"/>
<keyword evidence="2" id="KW-1185">Reference proteome</keyword>
<sequence length="45" mass="5071">MTGLAVESRIGVNTYPCFSPVSHYLHFTHQYALRINIIYTATNGL</sequence>
<dbReference type="VEuPathDB" id="PiroplasmaDB:TOT_020000739"/>
<dbReference type="RefSeq" id="XP_009690784.1">
    <property type="nucleotide sequence ID" value="XM_009692489.1"/>
</dbReference>
<gene>
    <name evidence="1" type="ORF">TOT_020000739</name>
</gene>
<dbReference type="GeneID" id="20714862"/>
<dbReference type="KEGG" id="tot:TOT_020000739"/>
<accession>J4C8B2</accession>
<dbReference type="EMBL" id="AP011947">
    <property type="protein sequence ID" value="BAM40483.1"/>
    <property type="molecule type" value="Genomic_DNA"/>
</dbReference>
<organism evidence="1 2">
    <name type="scientific">Theileria orientalis strain Shintoku</name>
    <dbReference type="NCBI Taxonomy" id="869250"/>
    <lineage>
        <taxon>Eukaryota</taxon>
        <taxon>Sar</taxon>
        <taxon>Alveolata</taxon>
        <taxon>Apicomplexa</taxon>
        <taxon>Aconoidasida</taxon>
        <taxon>Piroplasmida</taxon>
        <taxon>Theileriidae</taxon>
        <taxon>Theileria</taxon>
    </lineage>
</organism>
<reference evidence="1 2" key="1">
    <citation type="journal article" date="2012" name="MBio">
        <title>Comparative genome analysis of three eukaryotic parasites with differing abilities to transform leukocytes reveals key mediators of Theileria-induced leukocyte transformation.</title>
        <authorList>
            <person name="Hayashida K."/>
            <person name="Hara Y."/>
            <person name="Abe T."/>
            <person name="Yamasaki C."/>
            <person name="Toyoda A."/>
            <person name="Kosuge T."/>
            <person name="Suzuki Y."/>
            <person name="Sato Y."/>
            <person name="Kawashima S."/>
            <person name="Katayama T."/>
            <person name="Wakaguri H."/>
            <person name="Inoue N."/>
            <person name="Homma K."/>
            <person name="Tada-Umezaki M."/>
            <person name="Yagi Y."/>
            <person name="Fujii Y."/>
            <person name="Habara T."/>
            <person name="Kanehisa M."/>
            <person name="Watanabe H."/>
            <person name="Ito K."/>
            <person name="Gojobori T."/>
            <person name="Sugawara H."/>
            <person name="Imanishi T."/>
            <person name="Weir W."/>
            <person name="Gardner M."/>
            <person name="Pain A."/>
            <person name="Shiels B."/>
            <person name="Hattori M."/>
            <person name="Nene V."/>
            <person name="Sugimoto C."/>
        </authorList>
    </citation>
    <scope>NUCLEOTIDE SEQUENCE [LARGE SCALE GENOMIC DNA]</scope>
    <source>
        <strain evidence="1 2">Shintoku</strain>
    </source>
</reference>
<evidence type="ECO:0000313" key="2">
    <source>
        <dbReference type="Proteomes" id="UP000003786"/>
    </source>
</evidence>
<dbReference type="Proteomes" id="UP000003786">
    <property type="component" value="Chromosome 2"/>
</dbReference>
<evidence type="ECO:0000313" key="1">
    <source>
        <dbReference type="EMBL" id="BAM40483.1"/>
    </source>
</evidence>
<name>J4C8B2_THEOR</name>
<protein>
    <submittedName>
        <fullName evidence="1">Uncharacterized protein</fullName>
    </submittedName>
</protein>
<dbReference type="AlphaFoldDB" id="J4C8B2"/>